<organism evidence="1">
    <name type="scientific">Daphnia magna</name>
    <dbReference type="NCBI Taxonomy" id="35525"/>
    <lineage>
        <taxon>Eukaryota</taxon>
        <taxon>Metazoa</taxon>
        <taxon>Ecdysozoa</taxon>
        <taxon>Arthropoda</taxon>
        <taxon>Crustacea</taxon>
        <taxon>Branchiopoda</taxon>
        <taxon>Diplostraca</taxon>
        <taxon>Cladocera</taxon>
        <taxon>Anomopoda</taxon>
        <taxon>Daphniidae</taxon>
        <taxon>Daphnia</taxon>
    </lineage>
</organism>
<dbReference type="EMBL" id="GDIQ01080306">
    <property type="protein sequence ID" value="JAN14431.1"/>
    <property type="molecule type" value="Transcribed_RNA"/>
</dbReference>
<sequence>MWFCFHPSSHKMKLALVFLMALVVISQQFYLRQPYSRTFWLSPYPPQDFLSHYQPLVMPIPENLDTVSKDIQNDTNEFPDTQSRIRGFGKKQSSLSNNEPAQRFLLGTSFGNNGYTGNGNVRYPFLNTYTTTTTSTSTVVTLSTSTVMSTSTTSTTSTSTAVITTTATLSLTSVVKCVPQFQVAAGAGPCGRKKRSTEDFENEPQFAINPSATLKVTPTALPSESTLLREIRELGLPSDERQVIGSLRSSKTEVYLDEAPEEEQKTIREKRFFLANKNYFFTWTSATTSTSTLVVSVTSVIQSITTLTAFATTTVSSFLFANSTITQTINLITPVPVAQCVPAAAVPPAPAINCLSCLPNGYVVCAVAG</sequence>
<reference evidence="1" key="1">
    <citation type="submission" date="2015-10" db="EMBL/GenBank/DDBJ databases">
        <title>EvidentialGene: Evidence-directed Construction of Complete mRNA Transcriptomes without Genomes.</title>
        <authorList>
            <person name="Gilbert D.G."/>
        </authorList>
    </citation>
    <scope>NUCLEOTIDE SEQUENCE</scope>
</reference>
<evidence type="ECO:0000313" key="1">
    <source>
        <dbReference type="EMBL" id="JAN14431.1"/>
    </source>
</evidence>
<dbReference type="AlphaFoldDB" id="A0A0P6DDY7"/>
<proteinExistence type="predicted"/>
<protein>
    <submittedName>
        <fullName evidence="1">Uncharacterized protein</fullName>
    </submittedName>
</protein>
<name>A0A0P6DDY7_9CRUS</name>
<dbReference type="OrthoDB" id="6374417at2759"/>
<accession>A0A0P6DDY7</accession>